<dbReference type="PANTHER" id="PTHR11102:SF160">
    <property type="entry name" value="ERAD-ASSOCIATED E3 UBIQUITIN-PROTEIN LIGASE COMPONENT HRD3"/>
    <property type="match status" value="1"/>
</dbReference>
<protein>
    <submittedName>
        <fullName evidence="1">Sel1 repeat-containing protein</fullName>
    </submittedName>
</protein>
<name>A0A318J5W9_9BURK</name>
<dbReference type="SMART" id="SM00671">
    <property type="entry name" value="SEL1"/>
    <property type="match status" value="3"/>
</dbReference>
<proteinExistence type="predicted"/>
<sequence>MLTCPKCAYQRQAEEQAPEWQCPSCGIAYIKMMSVQSNQTPAVRQKMNRTSTASGKAANENKSLKFLGSVLLVMIIAGGVWKYKHRSIPVTTAPHSAQLEQARKHINQQRYDLALPVLTKLAEQGEVKAYLYLGIVHQSSIQFPGVNGKYIAADPVKAEYWFEKAAQSGDLPAQLLLARKYSRSAKPAEAAKWYEAAAAQNDPDAQYHMGLLAEVTDERRPEDYIPPDNWAEYKSQIDQGIAPTRVRGKDLAQHDYTGAAKWYAMAASQGSGGALFRLGKLYMNGQGVTPNKVTAYALFVLSGQKHKEDPSIGGAFWADEYRDKVGETLSDAEKNQAQQLAISIKNGSAIPL</sequence>
<reference evidence="1 2" key="1">
    <citation type="submission" date="2018-05" db="EMBL/GenBank/DDBJ databases">
        <title>Genomic Encyclopedia of Type Strains, Phase IV (KMG-IV): sequencing the most valuable type-strain genomes for metagenomic binning, comparative biology and taxonomic classification.</title>
        <authorList>
            <person name="Goeker M."/>
        </authorList>
    </citation>
    <scope>NUCLEOTIDE SEQUENCE [LARGE SCALE GENOMIC DNA]</scope>
    <source>
        <strain evidence="1 2">DSM 19792</strain>
    </source>
</reference>
<evidence type="ECO:0000313" key="1">
    <source>
        <dbReference type="EMBL" id="PXX42542.1"/>
    </source>
</evidence>
<dbReference type="AlphaFoldDB" id="A0A318J5W9"/>
<dbReference type="Proteomes" id="UP000247792">
    <property type="component" value="Unassembled WGS sequence"/>
</dbReference>
<accession>A0A318J5W9</accession>
<dbReference type="Pfam" id="PF08238">
    <property type="entry name" value="Sel1"/>
    <property type="match status" value="4"/>
</dbReference>
<dbReference type="InterPro" id="IPR006597">
    <property type="entry name" value="Sel1-like"/>
</dbReference>
<gene>
    <name evidence="1" type="ORF">DFR42_105200</name>
</gene>
<comment type="caution">
    <text evidence="1">The sequence shown here is derived from an EMBL/GenBank/DDBJ whole genome shotgun (WGS) entry which is preliminary data.</text>
</comment>
<dbReference type="PANTHER" id="PTHR11102">
    <property type="entry name" value="SEL-1-LIKE PROTEIN"/>
    <property type="match status" value="1"/>
</dbReference>
<dbReference type="RefSeq" id="WP_110256087.1">
    <property type="nucleotide sequence ID" value="NZ_QJKB01000005.1"/>
</dbReference>
<dbReference type="InterPro" id="IPR011990">
    <property type="entry name" value="TPR-like_helical_dom_sf"/>
</dbReference>
<evidence type="ECO:0000313" key="2">
    <source>
        <dbReference type="Proteomes" id="UP000247792"/>
    </source>
</evidence>
<keyword evidence="2" id="KW-1185">Reference proteome</keyword>
<organism evidence="1 2">
    <name type="scientific">Undibacterium pigrum</name>
    <dbReference type="NCBI Taxonomy" id="401470"/>
    <lineage>
        <taxon>Bacteria</taxon>
        <taxon>Pseudomonadati</taxon>
        <taxon>Pseudomonadota</taxon>
        <taxon>Betaproteobacteria</taxon>
        <taxon>Burkholderiales</taxon>
        <taxon>Oxalobacteraceae</taxon>
        <taxon>Undibacterium</taxon>
    </lineage>
</organism>
<dbReference type="InterPro" id="IPR050767">
    <property type="entry name" value="Sel1_AlgK"/>
</dbReference>
<dbReference type="Gene3D" id="1.25.40.10">
    <property type="entry name" value="Tetratricopeptide repeat domain"/>
    <property type="match status" value="2"/>
</dbReference>
<dbReference type="EMBL" id="QJKB01000005">
    <property type="protein sequence ID" value="PXX42542.1"/>
    <property type="molecule type" value="Genomic_DNA"/>
</dbReference>
<dbReference type="SUPFAM" id="SSF81901">
    <property type="entry name" value="HCP-like"/>
    <property type="match status" value="2"/>
</dbReference>